<reference evidence="1" key="1">
    <citation type="submission" date="2023-07" db="EMBL/GenBank/DDBJ databases">
        <title>Two novel species in the genus Flavivirga.</title>
        <authorList>
            <person name="Kwon K."/>
        </authorList>
    </citation>
    <scope>NUCLEOTIDE SEQUENCE</scope>
    <source>
        <strain evidence="1">KACC 14158</strain>
    </source>
</reference>
<evidence type="ECO:0000313" key="2">
    <source>
        <dbReference type="Proteomes" id="UP001176806"/>
    </source>
</evidence>
<proteinExistence type="predicted"/>
<dbReference type="RefSeq" id="WP_303300359.1">
    <property type="nucleotide sequence ID" value="NZ_BAABDA010000042.1"/>
</dbReference>
<accession>A0ABT8WJH1</accession>
<dbReference type="Proteomes" id="UP001176806">
    <property type="component" value="Unassembled WGS sequence"/>
</dbReference>
<sequence>MKWFKPLQFINSGLMYPEIINIQNFIATKGVTTCLGKVPLIDQNLIPVILKIGNDTYVVHVLDEYDDLNYYNPILNFIIVFRAITIIDDSQDFLTWCKQQGLNPNNHKLLSYYKDICAAIYSINNYFHDNKINYFILDLDFQLNTGVIGFLRS</sequence>
<keyword evidence="2" id="KW-1185">Reference proteome</keyword>
<gene>
    <name evidence="1" type="ORF">Q4Q40_03715</name>
</gene>
<name>A0ABT8WJH1_9FLAO</name>
<evidence type="ECO:0000313" key="1">
    <source>
        <dbReference type="EMBL" id="MDO5973280.1"/>
    </source>
</evidence>
<dbReference type="EMBL" id="JAUOEL010000001">
    <property type="protein sequence ID" value="MDO5973280.1"/>
    <property type="molecule type" value="Genomic_DNA"/>
</dbReference>
<organism evidence="1 2">
    <name type="scientific">Flavivirga jejuensis</name>
    <dbReference type="NCBI Taxonomy" id="870487"/>
    <lineage>
        <taxon>Bacteria</taxon>
        <taxon>Pseudomonadati</taxon>
        <taxon>Bacteroidota</taxon>
        <taxon>Flavobacteriia</taxon>
        <taxon>Flavobacteriales</taxon>
        <taxon>Flavobacteriaceae</taxon>
        <taxon>Flavivirga</taxon>
    </lineage>
</organism>
<comment type="caution">
    <text evidence="1">The sequence shown here is derived from an EMBL/GenBank/DDBJ whole genome shotgun (WGS) entry which is preliminary data.</text>
</comment>
<protein>
    <submittedName>
        <fullName evidence="1">Uncharacterized protein</fullName>
    </submittedName>
</protein>